<feature type="domain" description="WCX" evidence="2">
    <location>
        <begin position="262"/>
        <end position="337"/>
    </location>
</feature>
<name>F5YLW7_TREPZ</name>
<dbReference type="InterPro" id="IPR057727">
    <property type="entry name" value="WCX_dom"/>
</dbReference>
<evidence type="ECO:0000259" key="2">
    <source>
        <dbReference type="Pfam" id="PF25583"/>
    </source>
</evidence>
<reference evidence="3 4" key="2">
    <citation type="journal article" date="2011" name="ISME J.">
        <title>RNA-seq reveals cooperative metabolic interactions between two termite-gut spirochete species in co-culture.</title>
        <authorList>
            <person name="Rosenthal A.Z."/>
            <person name="Matson E.G."/>
            <person name="Eldar A."/>
            <person name="Leadbetter J.R."/>
        </authorList>
    </citation>
    <scope>NUCLEOTIDE SEQUENCE [LARGE SCALE GENOMIC DNA]</scope>
    <source>
        <strain evidence="4">ATCC BAA-887 / DSM 12427 / ZAS-2</strain>
    </source>
</reference>
<organism evidence="3 4">
    <name type="scientific">Treponema primitia (strain ATCC BAA-887 / DSM 12427 / ZAS-2)</name>
    <dbReference type="NCBI Taxonomy" id="545694"/>
    <lineage>
        <taxon>Bacteria</taxon>
        <taxon>Pseudomonadati</taxon>
        <taxon>Spirochaetota</taxon>
        <taxon>Spirochaetia</taxon>
        <taxon>Spirochaetales</taxon>
        <taxon>Treponemataceae</taxon>
        <taxon>Treponema</taxon>
    </lineage>
</organism>
<evidence type="ECO:0000313" key="4">
    <source>
        <dbReference type="Proteomes" id="UP000009223"/>
    </source>
</evidence>
<dbReference type="PANTHER" id="PTHR34580:SF1">
    <property type="entry name" value="PROTEIN PAFC"/>
    <property type="match status" value="1"/>
</dbReference>
<proteinExistence type="predicted"/>
<dbReference type="InterPro" id="IPR026881">
    <property type="entry name" value="WYL_dom"/>
</dbReference>
<dbReference type="eggNOG" id="COG2378">
    <property type="taxonomic scope" value="Bacteria"/>
</dbReference>
<protein>
    <submittedName>
        <fullName evidence="3">Uncharacterized protein</fullName>
    </submittedName>
</protein>
<dbReference type="STRING" id="545694.TREPR_1828"/>
<dbReference type="PROSITE" id="PS52050">
    <property type="entry name" value="WYL"/>
    <property type="match status" value="1"/>
</dbReference>
<dbReference type="InterPro" id="IPR051534">
    <property type="entry name" value="CBASS_pafABC_assoc_protein"/>
</dbReference>
<reference evidence="4" key="1">
    <citation type="submission" date="2009-12" db="EMBL/GenBank/DDBJ databases">
        <title>Complete sequence of Treponema primitia strain ZAS-2.</title>
        <authorList>
            <person name="Tetu S.G."/>
            <person name="Matson E."/>
            <person name="Ren Q."/>
            <person name="Seshadri R."/>
            <person name="Elbourne L."/>
            <person name="Hassan K.A."/>
            <person name="Durkin A."/>
            <person name="Radune D."/>
            <person name="Mohamoud Y."/>
            <person name="Shay R."/>
            <person name="Jin S."/>
            <person name="Zhang X."/>
            <person name="Lucey K."/>
            <person name="Ballor N.R."/>
            <person name="Ottesen E."/>
            <person name="Rosenthal R."/>
            <person name="Allen A."/>
            <person name="Leadbetter J.R."/>
            <person name="Paulsen I.T."/>
        </authorList>
    </citation>
    <scope>NUCLEOTIDE SEQUENCE [LARGE SCALE GENOMIC DNA]</scope>
    <source>
        <strain evidence="4">ATCC BAA-887 / DSM 12427 / ZAS-2</strain>
    </source>
</reference>
<evidence type="ECO:0000259" key="1">
    <source>
        <dbReference type="Pfam" id="PF13280"/>
    </source>
</evidence>
<dbReference type="AlphaFoldDB" id="F5YLW7"/>
<gene>
    <name evidence="3" type="ordered locus">TREPR_1828</name>
</gene>
<accession>F5YLW7</accession>
<dbReference type="RefSeq" id="WP_015708308.1">
    <property type="nucleotide sequence ID" value="NC_015578.1"/>
</dbReference>
<dbReference type="HOGENOM" id="CLU_041141_4_1_12"/>
<dbReference type="KEGG" id="tpi:TREPR_1828"/>
<dbReference type="Proteomes" id="UP000009223">
    <property type="component" value="Chromosome"/>
</dbReference>
<dbReference type="Pfam" id="PF13280">
    <property type="entry name" value="WYL"/>
    <property type="match status" value="1"/>
</dbReference>
<feature type="domain" description="WYL" evidence="1">
    <location>
        <begin position="150"/>
        <end position="230"/>
    </location>
</feature>
<dbReference type="PANTHER" id="PTHR34580">
    <property type="match status" value="1"/>
</dbReference>
<evidence type="ECO:0000313" key="3">
    <source>
        <dbReference type="EMBL" id="AEF84450.1"/>
    </source>
</evidence>
<dbReference type="EMBL" id="CP001843">
    <property type="protein sequence ID" value="AEF84450.1"/>
    <property type="molecule type" value="Genomic_DNA"/>
</dbReference>
<dbReference type="Pfam" id="PF25583">
    <property type="entry name" value="WCX"/>
    <property type="match status" value="1"/>
</dbReference>
<keyword evidence="4" id="KW-1185">Reference proteome</keyword>
<sequence>MPRKKLPKTALPRIYFIDKEIASLKYPNGPALARQYETSLSSINRDIAYMRDMFHAPIEYDFFKKGFYYTDPTFRLTVGVGPAGFARADDILALGMAKELLELYEGTPIHEAALNLLESISAPFKSMDSEWFKERIVIPQAAAAPMNKAVWNDLVAAMRENAVVTFQYRRGNSPLEKDGTVAPATGKVSRELRRVRPYQLLFDRTSWFLYAYDEDKSAMRMFSLSRVQDINRTGAFFKIPEKFDYRTQEGMSYLGIFSGSKTHRVTIEIDGDAEWIREREWAPDQRIKEKAEGIELTFTTNQLQKTLEWILAQGPRARPIAPRELVEQWKQTVRAMAKRAEE</sequence>